<sequence length="298" mass="32937">MKKIKPLIPYLLLAPSVAFVLLFAGYPLVNQFVLSFQDFGLAQQFGAPAPWVGLTNYVKVLGDPYFWQVLGKSLLFCAWTAGVTMILAVGLALLMKEASPWARTLLNTSFVVVWAMPMLAALTVWQWLVDPNFGLVNFVLATFGLEQFNGFSWLASSPWTFHLVASVIIIWGSMPLASISIYAALTQVDDALLEAAQLDGASYWKRLRHVIYPIISPVVALIGILQIIWDLRVFTQIHVLQQSGGISTETNLLGTYVYQMGISQSKYGLASAIATIILLVTVVITAKYIHMLYTRGDD</sequence>
<feature type="domain" description="ABC transmembrane type-1" evidence="8">
    <location>
        <begin position="70"/>
        <end position="288"/>
    </location>
</feature>
<dbReference type="AlphaFoldDB" id="A0A3P1X056"/>
<feature type="transmembrane region" description="Helical" evidence="7">
    <location>
        <begin position="7"/>
        <end position="29"/>
    </location>
</feature>
<dbReference type="EMBL" id="RQYT01000001">
    <property type="protein sequence ID" value="RRD51518.1"/>
    <property type="molecule type" value="Genomic_DNA"/>
</dbReference>
<evidence type="ECO:0000256" key="4">
    <source>
        <dbReference type="ARBA" id="ARBA00022692"/>
    </source>
</evidence>
<dbReference type="InterPro" id="IPR000515">
    <property type="entry name" value="MetI-like"/>
</dbReference>
<evidence type="ECO:0000256" key="5">
    <source>
        <dbReference type="ARBA" id="ARBA00022989"/>
    </source>
</evidence>
<evidence type="ECO:0000313" key="9">
    <source>
        <dbReference type="EMBL" id="RRD51518.1"/>
    </source>
</evidence>
<feature type="transmembrane region" description="Helical" evidence="7">
    <location>
        <begin position="267"/>
        <end position="289"/>
    </location>
</feature>
<comment type="similarity">
    <text evidence="7">Belongs to the binding-protein-dependent transport system permease family.</text>
</comment>
<evidence type="ECO:0000313" key="10">
    <source>
        <dbReference type="Proteomes" id="UP000280935"/>
    </source>
</evidence>
<keyword evidence="3" id="KW-1003">Cell membrane</keyword>
<dbReference type="OrthoDB" id="9804439at2"/>
<keyword evidence="4 7" id="KW-0812">Transmembrane</keyword>
<feature type="transmembrane region" description="Helical" evidence="7">
    <location>
        <begin position="106"/>
        <end position="128"/>
    </location>
</feature>
<dbReference type="PANTHER" id="PTHR43227">
    <property type="entry name" value="BLL4140 PROTEIN"/>
    <property type="match status" value="1"/>
</dbReference>
<feature type="transmembrane region" description="Helical" evidence="7">
    <location>
        <begin position="210"/>
        <end position="229"/>
    </location>
</feature>
<dbReference type="Proteomes" id="UP000280935">
    <property type="component" value="Unassembled WGS sequence"/>
</dbReference>
<reference evidence="9 10" key="1">
    <citation type="submission" date="2018-11" db="EMBL/GenBank/DDBJ databases">
        <title>Genomes From Bacteria Associated with the Canine Oral Cavity: a Test Case for Automated Genome-Based Taxonomic Assignment.</title>
        <authorList>
            <person name="Coil D.A."/>
            <person name="Jospin G."/>
            <person name="Darling A.E."/>
            <person name="Wallis C."/>
            <person name="Davis I.J."/>
            <person name="Harris S."/>
            <person name="Eisen J.A."/>
            <person name="Holcombe L.J."/>
            <person name="O'Flynn C."/>
        </authorList>
    </citation>
    <scope>NUCLEOTIDE SEQUENCE [LARGE SCALE GENOMIC DNA]</scope>
    <source>
        <strain evidence="9 10">OH2822_COT-296</strain>
    </source>
</reference>
<comment type="caution">
    <text evidence="9">The sequence shown here is derived from an EMBL/GenBank/DDBJ whole genome shotgun (WGS) entry which is preliminary data.</text>
</comment>
<evidence type="ECO:0000256" key="6">
    <source>
        <dbReference type="ARBA" id="ARBA00023136"/>
    </source>
</evidence>
<dbReference type="GO" id="GO:0005886">
    <property type="term" value="C:plasma membrane"/>
    <property type="evidence" value="ECO:0007669"/>
    <property type="project" value="UniProtKB-SubCell"/>
</dbReference>
<dbReference type="RefSeq" id="WP_125226620.1">
    <property type="nucleotide sequence ID" value="NZ_RQYT01000001.1"/>
</dbReference>
<keyword evidence="2 7" id="KW-0813">Transport</keyword>
<organism evidence="9 10">
    <name type="scientific">Arachnia propionica</name>
    <dbReference type="NCBI Taxonomy" id="1750"/>
    <lineage>
        <taxon>Bacteria</taxon>
        <taxon>Bacillati</taxon>
        <taxon>Actinomycetota</taxon>
        <taxon>Actinomycetes</taxon>
        <taxon>Propionibacteriales</taxon>
        <taxon>Propionibacteriaceae</taxon>
        <taxon>Arachnia</taxon>
    </lineage>
</organism>
<dbReference type="SUPFAM" id="SSF161098">
    <property type="entry name" value="MetI-like"/>
    <property type="match status" value="1"/>
</dbReference>
<evidence type="ECO:0000256" key="7">
    <source>
        <dbReference type="RuleBase" id="RU363032"/>
    </source>
</evidence>
<evidence type="ECO:0000256" key="2">
    <source>
        <dbReference type="ARBA" id="ARBA00022448"/>
    </source>
</evidence>
<dbReference type="GO" id="GO:0055085">
    <property type="term" value="P:transmembrane transport"/>
    <property type="evidence" value="ECO:0007669"/>
    <property type="project" value="InterPro"/>
</dbReference>
<dbReference type="InterPro" id="IPR035906">
    <property type="entry name" value="MetI-like_sf"/>
</dbReference>
<dbReference type="CDD" id="cd06261">
    <property type="entry name" value="TM_PBP2"/>
    <property type="match status" value="1"/>
</dbReference>
<dbReference type="InterPro" id="IPR050809">
    <property type="entry name" value="UgpAE/MalFG_permease"/>
</dbReference>
<gene>
    <name evidence="9" type="ORF">EII35_01155</name>
</gene>
<name>A0A3P1X056_9ACTN</name>
<dbReference type="PROSITE" id="PS50928">
    <property type="entry name" value="ABC_TM1"/>
    <property type="match status" value="1"/>
</dbReference>
<dbReference type="Gene3D" id="1.10.3720.10">
    <property type="entry name" value="MetI-like"/>
    <property type="match status" value="1"/>
</dbReference>
<protein>
    <submittedName>
        <fullName evidence="9">Sugar ABC transporter permease</fullName>
    </submittedName>
</protein>
<evidence type="ECO:0000259" key="8">
    <source>
        <dbReference type="PROSITE" id="PS50928"/>
    </source>
</evidence>
<keyword evidence="6 7" id="KW-0472">Membrane</keyword>
<comment type="subcellular location">
    <subcellularLocation>
        <location evidence="1 7">Cell membrane</location>
        <topology evidence="1 7">Multi-pass membrane protein</topology>
    </subcellularLocation>
</comment>
<proteinExistence type="inferred from homology"/>
<dbReference type="PANTHER" id="PTHR43227:SF8">
    <property type="entry name" value="DIACETYLCHITOBIOSE UPTAKE SYSTEM PERMEASE PROTEIN DASB"/>
    <property type="match status" value="1"/>
</dbReference>
<dbReference type="Pfam" id="PF00528">
    <property type="entry name" value="BPD_transp_1"/>
    <property type="match status" value="1"/>
</dbReference>
<evidence type="ECO:0000256" key="3">
    <source>
        <dbReference type="ARBA" id="ARBA00022475"/>
    </source>
</evidence>
<accession>A0A3P1X056</accession>
<feature type="transmembrane region" description="Helical" evidence="7">
    <location>
        <begin position="73"/>
        <end position="94"/>
    </location>
</feature>
<keyword evidence="5 7" id="KW-1133">Transmembrane helix</keyword>
<evidence type="ECO:0000256" key="1">
    <source>
        <dbReference type="ARBA" id="ARBA00004651"/>
    </source>
</evidence>
<feature type="transmembrane region" description="Helical" evidence="7">
    <location>
        <begin position="159"/>
        <end position="185"/>
    </location>
</feature>